<keyword evidence="5 10" id="KW-0812">Transmembrane</keyword>
<feature type="domain" description="TonB-dependent receptor-like beta-barrel" evidence="13">
    <location>
        <begin position="239"/>
        <end position="642"/>
    </location>
</feature>
<dbReference type="Proteomes" id="UP000694660">
    <property type="component" value="Unassembled WGS sequence"/>
</dbReference>
<reference evidence="16" key="1">
    <citation type="journal article" date="2022" name="ISME J.">
        <title>Genetic and phylogenetic analysis of dissimilatory iodate-reducing bacteria identifies potential niches across the world's oceans.</title>
        <authorList>
            <person name="Reyes-Umana V."/>
            <person name="Henning Z."/>
            <person name="Lee K."/>
            <person name="Barnum T.P."/>
            <person name="Coates J.D."/>
        </authorList>
    </citation>
    <scope>NUCLEOTIDE SEQUENCE [LARGE SCALE GENOMIC DNA]</scope>
    <source>
        <strain evidence="16">IR12</strain>
    </source>
</reference>
<dbReference type="InterPro" id="IPR000531">
    <property type="entry name" value="Beta-barrel_TonB"/>
</dbReference>
<comment type="similarity">
    <text evidence="2 10 11">Belongs to the TonB-dependent receptor family.</text>
</comment>
<keyword evidence="9 10" id="KW-0998">Cell outer membrane</keyword>
<evidence type="ECO:0000256" key="10">
    <source>
        <dbReference type="PROSITE-ProRule" id="PRU01360"/>
    </source>
</evidence>
<proteinExistence type="inferred from homology"/>
<protein>
    <submittedName>
        <fullName evidence="15">TonB-dependent receptor</fullName>
    </submittedName>
</protein>
<dbReference type="Pfam" id="PF00593">
    <property type="entry name" value="TonB_dep_Rec_b-barrel"/>
    <property type="match status" value="1"/>
</dbReference>
<keyword evidence="4 10" id="KW-1134">Transmembrane beta strand</keyword>
<evidence type="ECO:0000256" key="7">
    <source>
        <dbReference type="ARBA" id="ARBA00023136"/>
    </source>
</evidence>
<dbReference type="AlphaFoldDB" id="A0A944HCV3"/>
<dbReference type="GO" id="GO:0009279">
    <property type="term" value="C:cell outer membrane"/>
    <property type="evidence" value="ECO:0007669"/>
    <property type="project" value="UniProtKB-SubCell"/>
</dbReference>
<keyword evidence="8 15" id="KW-0675">Receptor</keyword>
<dbReference type="GO" id="GO:0015344">
    <property type="term" value="F:siderophore uptake transmembrane transporter activity"/>
    <property type="evidence" value="ECO:0007669"/>
    <property type="project" value="TreeGrafter"/>
</dbReference>
<evidence type="ECO:0000256" key="1">
    <source>
        <dbReference type="ARBA" id="ARBA00004571"/>
    </source>
</evidence>
<comment type="caution">
    <text evidence="15">The sequence shown here is derived from an EMBL/GenBank/DDBJ whole genome shotgun (WGS) entry which is preliminary data.</text>
</comment>
<comment type="subcellular location">
    <subcellularLocation>
        <location evidence="1 10">Cell outer membrane</location>
        <topology evidence="1 10">Multi-pass membrane protein</topology>
    </subcellularLocation>
</comment>
<accession>A0A944HCV3</accession>
<feature type="signal peptide" evidence="12">
    <location>
        <begin position="1"/>
        <end position="25"/>
    </location>
</feature>
<evidence type="ECO:0000256" key="9">
    <source>
        <dbReference type="ARBA" id="ARBA00023237"/>
    </source>
</evidence>
<evidence type="ECO:0000259" key="13">
    <source>
        <dbReference type="Pfam" id="PF00593"/>
    </source>
</evidence>
<dbReference type="InterPro" id="IPR039426">
    <property type="entry name" value="TonB-dep_rcpt-like"/>
</dbReference>
<dbReference type="InterPro" id="IPR012910">
    <property type="entry name" value="Plug_dom"/>
</dbReference>
<name>A0A944HCV3_DENI1</name>
<evidence type="ECO:0000256" key="11">
    <source>
        <dbReference type="RuleBase" id="RU003357"/>
    </source>
</evidence>
<keyword evidence="16" id="KW-1185">Reference proteome</keyword>
<keyword evidence="7 10" id="KW-0472">Membrane</keyword>
<dbReference type="InterPro" id="IPR036942">
    <property type="entry name" value="Beta-barrel_TonB_sf"/>
</dbReference>
<evidence type="ECO:0000256" key="2">
    <source>
        <dbReference type="ARBA" id="ARBA00009810"/>
    </source>
</evidence>
<evidence type="ECO:0000256" key="12">
    <source>
        <dbReference type="SAM" id="SignalP"/>
    </source>
</evidence>
<dbReference type="RefSeq" id="WP_214361266.1">
    <property type="nucleotide sequence ID" value="NZ_JAEKFT010000009.1"/>
</dbReference>
<feature type="chain" id="PRO_5037464897" evidence="12">
    <location>
        <begin position="26"/>
        <end position="699"/>
    </location>
</feature>
<evidence type="ECO:0000256" key="3">
    <source>
        <dbReference type="ARBA" id="ARBA00022448"/>
    </source>
</evidence>
<dbReference type="PANTHER" id="PTHR30069">
    <property type="entry name" value="TONB-DEPENDENT OUTER MEMBRANE RECEPTOR"/>
    <property type="match status" value="1"/>
</dbReference>
<dbReference type="GO" id="GO:0044718">
    <property type="term" value="P:siderophore transmembrane transport"/>
    <property type="evidence" value="ECO:0007669"/>
    <property type="project" value="TreeGrafter"/>
</dbReference>
<dbReference type="SUPFAM" id="SSF56935">
    <property type="entry name" value="Porins"/>
    <property type="match status" value="1"/>
</dbReference>
<dbReference type="Gene3D" id="2.40.170.20">
    <property type="entry name" value="TonB-dependent receptor, beta-barrel domain"/>
    <property type="match status" value="1"/>
</dbReference>
<keyword evidence="3 10" id="KW-0813">Transport</keyword>
<gene>
    <name evidence="15" type="ORF">I8J34_10040</name>
</gene>
<dbReference type="PANTHER" id="PTHR30069:SF28">
    <property type="entry name" value="TONB-DEPENDENT RECEPTOR YNCD-RELATED"/>
    <property type="match status" value="1"/>
</dbReference>
<evidence type="ECO:0000259" key="14">
    <source>
        <dbReference type="Pfam" id="PF07715"/>
    </source>
</evidence>
<keyword evidence="12" id="KW-0732">Signal</keyword>
<dbReference type="InterPro" id="IPR037066">
    <property type="entry name" value="Plug_dom_sf"/>
</dbReference>
<sequence>MRRPRSTPRPLLLALLPVFAGSAAAADTAVLNPVVVTGSRAEAESFDLPYSIDVVDSRTISEGKLGVNASEALAGVPGLVVQNRNNYAQDLQISSRGFGTRAAFGVRGIKLITDGIPASTPDGQGQAATFNLDTAERIEVLRGPFSTVYGASSGGVIQLFSRDGKGAPSLKAGVTAGSWGTSKIELGAEGEVGSTGYLLNTSRFDSDGFRDHSAVTRDQAFGKLTFRPDADSALRLTVSSLAQHDTQDPLGLKWETFKHDPRSVESNATTFNTRKSIDHVQGGLQYARQFGAGRLELSAYAGTRSVIQYLSIPKGAQTSNTTHSGGVVDFERNFHGLGARWIHTLDAGPGELTLTGGIDYDRSEDDRKGYENFIGSTLGVKGALRRDEIDTVTSLDPYVQAAWKLGDVTLQAGLRHSHVEYEVEDAYLSNGDGSGEVSFRKTTPAVGVLWAVSPTLNLYASAARGFETPTITEMSYASVATGDFNFGLKPARSVQYELGAKAFLSDDTRLNAAIFQIRTDDELVVADSQNGRTVYANAAKTLRQGMELALDSEFSEHWRARLAVTWLRAIYDGAFSNGSRSVPDGARMPGIPAASAFGEIVWRPRQNLSAALEAQYRSKVYVEDSNTDRPAPAYTIFNLRLTAEQTMGPWKFNEMVRLDNLFDRTYVGSVIVGDGNGRYYEPGSGFGWFAGVSARYAFD</sequence>
<feature type="domain" description="TonB-dependent receptor plug" evidence="14">
    <location>
        <begin position="47"/>
        <end position="155"/>
    </location>
</feature>
<dbReference type="Gene3D" id="2.170.130.10">
    <property type="entry name" value="TonB-dependent receptor, plug domain"/>
    <property type="match status" value="1"/>
</dbReference>
<keyword evidence="6 11" id="KW-0798">TonB box</keyword>
<evidence type="ECO:0000256" key="4">
    <source>
        <dbReference type="ARBA" id="ARBA00022452"/>
    </source>
</evidence>
<evidence type="ECO:0000256" key="5">
    <source>
        <dbReference type="ARBA" id="ARBA00022692"/>
    </source>
</evidence>
<evidence type="ECO:0000313" key="15">
    <source>
        <dbReference type="EMBL" id="MBT0961511.1"/>
    </source>
</evidence>
<evidence type="ECO:0000256" key="6">
    <source>
        <dbReference type="ARBA" id="ARBA00023077"/>
    </source>
</evidence>
<dbReference type="EMBL" id="JAEKFT010000009">
    <property type="protein sequence ID" value="MBT0961511.1"/>
    <property type="molecule type" value="Genomic_DNA"/>
</dbReference>
<organism evidence="15 16">
    <name type="scientific">Denitromonas iodatirespirans</name>
    <dbReference type="NCBI Taxonomy" id="2795389"/>
    <lineage>
        <taxon>Bacteria</taxon>
        <taxon>Pseudomonadati</taxon>
        <taxon>Pseudomonadota</taxon>
        <taxon>Betaproteobacteria</taxon>
        <taxon>Rhodocyclales</taxon>
        <taxon>Zoogloeaceae</taxon>
        <taxon>Denitromonas</taxon>
    </lineage>
</organism>
<dbReference type="PROSITE" id="PS52016">
    <property type="entry name" value="TONB_DEPENDENT_REC_3"/>
    <property type="match status" value="1"/>
</dbReference>
<evidence type="ECO:0000313" key="16">
    <source>
        <dbReference type="Proteomes" id="UP000694660"/>
    </source>
</evidence>
<dbReference type="Pfam" id="PF07715">
    <property type="entry name" value="Plug"/>
    <property type="match status" value="1"/>
</dbReference>
<evidence type="ECO:0000256" key="8">
    <source>
        <dbReference type="ARBA" id="ARBA00023170"/>
    </source>
</evidence>
<dbReference type="CDD" id="cd01347">
    <property type="entry name" value="ligand_gated_channel"/>
    <property type="match status" value="1"/>
</dbReference>